<feature type="domain" description="Ig-like" evidence="6">
    <location>
        <begin position="25"/>
        <end position="142"/>
    </location>
</feature>
<dbReference type="InterPro" id="IPR003598">
    <property type="entry name" value="Ig_sub2"/>
</dbReference>
<dbReference type="SMART" id="SM00408">
    <property type="entry name" value="IGc2"/>
    <property type="match status" value="4"/>
</dbReference>
<evidence type="ECO:0000259" key="6">
    <source>
        <dbReference type="PROSITE" id="PS50835"/>
    </source>
</evidence>
<feature type="domain" description="Ig-like" evidence="6">
    <location>
        <begin position="351"/>
        <end position="443"/>
    </location>
</feature>
<keyword evidence="2" id="KW-0677">Repeat</keyword>
<keyword evidence="9" id="KW-1185">Reference proteome</keyword>
<evidence type="ECO:0000256" key="4">
    <source>
        <dbReference type="ARBA" id="ARBA00023157"/>
    </source>
</evidence>
<dbReference type="PANTHER" id="PTHR23278:SF19">
    <property type="entry name" value="OBSCURIN"/>
    <property type="match status" value="1"/>
</dbReference>
<dbReference type="EMBL" id="JAFNEN010000155">
    <property type="protein sequence ID" value="KAG8191630.1"/>
    <property type="molecule type" value="Genomic_DNA"/>
</dbReference>
<gene>
    <name evidence="8" type="ORF">JTE90_012347</name>
</gene>
<feature type="domain" description="Ig-like" evidence="6">
    <location>
        <begin position="150"/>
        <end position="245"/>
    </location>
</feature>
<dbReference type="CDD" id="cd00063">
    <property type="entry name" value="FN3"/>
    <property type="match status" value="1"/>
</dbReference>
<dbReference type="InterPro" id="IPR007110">
    <property type="entry name" value="Ig-like_dom"/>
</dbReference>
<keyword evidence="3 5" id="KW-0472">Membrane</keyword>
<dbReference type="InterPro" id="IPR036116">
    <property type="entry name" value="FN3_sf"/>
</dbReference>
<dbReference type="Pfam" id="PF07679">
    <property type="entry name" value="I-set"/>
    <property type="match status" value="1"/>
</dbReference>
<comment type="caution">
    <text evidence="8">The sequence shown here is derived from an EMBL/GenBank/DDBJ whole genome shotgun (WGS) entry which is preliminary data.</text>
</comment>
<name>A0AAV6V6S6_9ARAC</name>
<dbReference type="SMART" id="SM00409">
    <property type="entry name" value="IG"/>
    <property type="match status" value="4"/>
</dbReference>
<keyword evidence="5" id="KW-0812">Transmembrane</keyword>
<dbReference type="Proteomes" id="UP000827092">
    <property type="component" value="Unassembled WGS sequence"/>
</dbReference>
<dbReference type="AlphaFoldDB" id="A0AAV6V6S6"/>
<dbReference type="PROSITE" id="PS50835">
    <property type="entry name" value="IG_LIKE"/>
    <property type="match status" value="4"/>
</dbReference>
<keyword evidence="4" id="KW-1015">Disulfide bond</keyword>
<dbReference type="InterPro" id="IPR013162">
    <property type="entry name" value="CD80_C2-set"/>
</dbReference>
<keyword evidence="5" id="KW-1133">Transmembrane helix</keyword>
<dbReference type="SUPFAM" id="SSF48726">
    <property type="entry name" value="Immunoglobulin"/>
    <property type="match status" value="5"/>
</dbReference>
<dbReference type="InterPro" id="IPR036179">
    <property type="entry name" value="Ig-like_dom_sf"/>
</dbReference>
<dbReference type="GO" id="GO:0030154">
    <property type="term" value="P:cell differentiation"/>
    <property type="evidence" value="ECO:0007669"/>
    <property type="project" value="UniProtKB-ARBA"/>
</dbReference>
<proteinExistence type="predicted"/>
<feature type="transmembrane region" description="Helical" evidence="5">
    <location>
        <begin position="651"/>
        <end position="676"/>
    </location>
</feature>
<protein>
    <recommendedName>
        <fullName evidence="10">Nephrin</fullName>
    </recommendedName>
</protein>
<reference evidence="8 9" key="1">
    <citation type="journal article" date="2022" name="Nat. Ecol. Evol.">
        <title>A masculinizing supergene underlies an exaggerated male reproductive morph in a spider.</title>
        <authorList>
            <person name="Hendrickx F."/>
            <person name="De Corte Z."/>
            <person name="Sonet G."/>
            <person name="Van Belleghem S.M."/>
            <person name="Kostlbacher S."/>
            <person name="Vangestel C."/>
        </authorList>
    </citation>
    <scope>NUCLEOTIDE SEQUENCE [LARGE SCALE GENOMIC DNA]</scope>
    <source>
        <strain evidence="8">W744_W776</strain>
    </source>
</reference>
<sequence length="820" mass="90460">MTIVDGENVGMNFLALQIIQVLIQPFCIYSEEPPQTLVGVAGSTLDLPCNITAPTPDDSVALVLWYKDDSTTPMYSLDARRGLLEQARHAASDVLGGRAYLSITHKPSTLRLKPLVEEDEGQYRCRVDFRKARTRNFDVMLTVVVPPKKPVIMDQNGELFHSLIGPYNEGDRLFLVCETEGGRPTPSLTWWRESVLLDDSFEVSPEGVVRNEIEITSLQRHDLMAVFTCQASNNNVTVPVSKYVTVDMNFRPLQVSIEGSRRALSANSPVELVCRATGSRPPASIAWWKGNTKMKGTKERISIDGYVTTSILIFTPTSEDSGKYLSCRAENPLIQSSAIEDGWKLDINYVPQLTLRLGSKLRHAHIQENNDVYFECNIRSSPWVSEIGWKFEDNELHTNTTNGVIVSNQSLVLQKVQKSSRGRYTCTGTNSEGTGESNEVYLRVQYAPLCKPGQKIIYGAARHEAVRVLCEVESDPREVTFHWQFNNTAESLEVLTFVNDGTMSTATYIPRTEFDYGTLLCWGTNVVGSQLEPCIYTIVPAGPPDSVENCSVSNITEDSLLVDCSPGYDGGLQQRFILEVHDPSLQRLVANLSSGSAPSFAARGLGSGSTLVLVVYAANAKGKSQAVALRTNTLPGPESQTRRDSVWQVTFSPLLIVLVSVIVAFVVIAMIVVVAMKCKSRHDRHKGQILPRKAYKLQPGLTKDDDINEAGKSPGEEKGPDIIPGGFCFLSDVSLPSEPSGLEEDKQFLSDATSLKLMGCNGGMGQTITTISRPRQMDMDSEAALRDYSHITPQKRVKVLPFEECGTLQRPYAKNIQTDV</sequence>
<feature type="domain" description="Fibronectin type-III" evidence="7">
    <location>
        <begin position="543"/>
        <end position="637"/>
    </location>
</feature>
<comment type="subcellular location">
    <subcellularLocation>
        <location evidence="1">Membrane</location>
        <topology evidence="1">Single-pass membrane protein</topology>
    </subcellularLocation>
</comment>
<evidence type="ECO:0008006" key="10">
    <source>
        <dbReference type="Google" id="ProtNLM"/>
    </source>
</evidence>
<feature type="domain" description="Ig-like" evidence="6">
    <location>
        <begin position="252"/>
        <end position="340"/>
    </location>
</feature>
<evidence type="ECO:0000313" key="8">
    <source>
        <dbReference type="EMBL" id="KAG8191630.1"/>
    </source>
</evidence>
<dbReference type="GO" id="GO:0016020">
    <property type="term" value="C:membrane"/>
    <property type="evidence" value="ECO:0007669"/>
    <property type="project" value="UniProtKB-SubCell"/>
</dbReference>
<dbReference type="InterPro" id="IPR013098">
    <property type="entry name" value="Ig_I-set"/>
</dbReference>
<accession>A0AAV6V6S6</accession>
<organism evidence="8 9">
    <name type="scientific">Oedothorax gibbosus</name>
    <dbReference type="NCBI Taxonomy" id="931172"/>
    <lineage>
        <taxon>Eukaryota</taxon>
        <taxon>Metazoa</taxon>
        <taxon>Ecdysozoa</taxon>
        <taxon>Arthropoda</taxon>
        <taxon>Chelicerata</taxon>
        <taxon>Arachnida</taxon>
        <taxon>Araneae</taxon>
        <taxon>Araneomorphae</taxon>
        <taxon>Entelegynae</taxon>
        <taxon>Araneoidea</taxon>
        <taxon>Linyphiidae</taxon>
        <taxon>Erigoninae</taxon>
        <taxon>Oedothorax</taxon>
    </lineage>
</organism>
<evidence type="ECO:0000256" key="2">
    <source>
        <dbReference type="ARBA" id="ARBA00022737"/>
    </source>
</evidence>
<evidence type="ECO:0000256" key="5">
    <source>
        <dbReference type="SAM" id="Phobius"/>
    </source>
</evidence>
<dbReference type="Pfam" id="PF08205">
    <property type="entry name" value="C2-set_2"/>
    <property type="match status" value="1"/>
</dbReference>
<evidence type="ECO:0000259" key="7">
    <source>
        <dbReference type="PROSITE" id="PS50853"/>
    </source>
</evidence>
<dbReference type="Gene3D" id="2.60.40.10">
    <property type="entry name" value="Immunoglobulins"/>
    <property type="match status" value="5"/>
</dbReference>
<dbReference type="InterPro" id="IPR013783">
    <property type="entry name" value="Ig-like_fold"/>
</dbReference>
<evidence type="ECO:0000256" key="3">
    <source>
        <dbReference type="ARBA" id="ARBA00023136"/>
    </source>
</evidence>
<dbReference type="InterPro" id="IPR003599">
    <property type="entry name" value="Ig_sub"/>
</dbReference>
<evidence type="ECO:0000256" key="1">
    <source>
        <dbReference type="ARBA" id="ARBA00004167"/>
    </source>
</evidence>
<dbReference type="PANTHER" id="PTHR23278">
    <property type="entry name" value="SIDESTEP PROTEIN"/>
    <property type="match status" value="1"/>
</dbReference>
<dbReference type="PROSITE" id="PS50853">
    <property type="entry name" value="FN3"/>
    <property type="match status" value="1"/>
</dbReference>
<dbReference type="InterPro" id="IPR003961">
    <property type="entry name" value="FN3_dom"/>
</dbReference>
<dbReference type="SUPFAM" id="SSF49265">
    <property type="entry name" value="Fibronectin type III"/>
    <property type="match status" value="1"/>
</dbReference>
<evidence type="ECO:0000313" key="9">
    <source>
        <dbReference type="Proteomes" id="UP000827092"/>
    </source>
</evidence>
<dbReference type="GO" id="GO:0009653">
    <property type="term" value="P:anatomical structure morphogenesis"/>
    <property type="evidence" value="ECO:0007669"/>
    <property type="project" value="UniProtKB-ARBA"/>
</dbReference>